<comment type="caution">
    <text evidence="1">The sequence shown here is derived from an EMBL/GenBank/DDBJ whole genome shotgun (WGS) entry which is preliminary data.</text>
</comment>
<dbReference type="EMBL" id="JALJYF010000001">
    <property type="protein sequence ID" value="MCP1726576.1"/>
    <property type="molecule type" value="Genomic_DNA"/>
</dbReference>
<dbReference type="Proteomes" id="UP001523550">
    <property type="component" value="Unassembled WGS sequence"/>
</dbReference>
<gene>
    <name evidence="1" type="ORF">J2T60_000541</name>
</gene>
<name>A0ABT1G5J6_9GAMM</name>
<protein>
    <submittedName>
        <fullName evidence="1">Uncharacterized protein</fullName>
    </submittedName>
</protein>
<organism evidence="1 2">
    <name type="scientific">Natronospira proteinivora</name>
    <dbReference type="NCBI Taxonomy" id="1807133"/>
    <lineage>
        <taxon>Bacteria</taxon>
        <taxon>Pseudomonadati</taxon>
        <taxon>Pseudomonadota</taxon>
        <taxon>Gammaproteobacteria</taxon>
        <taxon>Natronospirales</taxon>
        <taxon>Natronospiraceae</taxon>
        <taxon>Natronospira</taxon>
    </lineage>
</organism>
<reference evidence="1 2" key="1">
    <citation type="submission" date="2022-03" db="EMBL/GenBank/DDBJ databases">
        <title>Genomic Encyclopedia of Type Strains, Phase III (KMG-III): the genomes of soil and plant-associated and newly described type strains.</title>
        <authorList>
            <person name="Whitman W."/>
        </authorList>
    </citation>
    <scope>NUCLEOTIDE SEQUENCE [LARGE SCALE GENOMIC DNA]</scope>
    <source>
        <strain evidence="1 2">BSker1</strain>
    </source>
</reference>
<evidence type="ECO:0000313" key="1">
    <source>
        <dbReference type="EMBL" id="MCP1726576.1"/>
    </source>
</evidence>
<dbReference type="RefSeq" id="WP_253445087.1">
    <property type="nucleotide sequence ID" value="NZ_JALJYF010000001.1"/>
</dbReference>
<accession>A0ABT1G5J6</accession>
<keyword evidence="2" id="KW-1185">Reference proteome</keyword>
<proteinExistence type="predicted"/>
<evidence type="ECO:0000313" key="2">
    <source>
        <dbReference type="Proteomes" id="UP001523550"/>
    </source>
</evidence>
<sequence>MRLTDGAAWIEAQGKSEYFPLEALLKNRLTYIANASDAQLLDHPRTVAGAGEGGQLVSRGDEVRVVEFDEIEGELWIHIEVMSHSICEPGEEPTVTDQGWLPAYGPSGELTLWFHSRGC</sequence>